<dbReference type="Proteomes" id="UP000284109">
    <property type="component" value="Unassembled WGS sequence"/>
</dbReference>
<dbReference type="Pfam" id="PF11114">
    <property type="entry name" value="Minor_capsid_2"/>
    <property type="match status" value="1"/>
</dbReference>
<comment type="caution">
    <text evidence="1">The sequence shown here is derived from an EMBL/GenBank/DDBJ whole genome shotgun (WGS) entry which is preliminary data.</text>
</comment>
<evidence type="ECO:0008006" key="3">
    <source>
        <dbReference type="Google" id="ProtNLM"/>
    </source>
</evidence>
<protein>
    <recommendedName>
        <fullName evidence="3">HK97 gp10 family phage protein</fullName>
    </recommendedName>
</protein>
<dbReference type="AlphaFoldDB" id="A0A417ZIA3"/>
<gene>
    <name evidence="1" type="ORF">DS831_04695</name>
</gene>
<keyword evidence="2" id="KW-1185">Reference proteome</keyword>
<dbReference type="RefSeq" id="WP_118900879.1">
    <property type="nucleotide sequence ID" value="NZ_QOCR01000002.1"/>
</dbReference>
<dbReference type="OrthoDB" id="2327761at2"/>
<dbReference type="EMBL" id="QOCR01000002">
    <property type="protein sequence ID" value="RHW51323.1"/>
    <property type="molecule type" value="Genomic_DNA"/>
</dbReference>
<accession>A0A417ZIA3</accession>
<reference evidence="1 2" key="1">
    <citation type="submission" date="2018-07" db="EMBL/GenBank/DDBJ databases">
        <title>Genome sequences of six Lactobacillus spp. isolated from bumble bee guts.</title>
        <authorList>
            <person name="Motta E.V.S."/>
            <person name="Moran N.A."/>
        </authorList>
    </citation>
    <scope>NUCLEOTIDE SEQUENCE [LARGE SCALE GENOMIC DNA]</scope>
    <source>
        <strain evidence="1 2">BI-1.1</strain>
    </source>
</reference>
<sequence>MTNKIELGDWANRLNNIASIELETAEKVREIATPFVPFLSGHLSNNTEVIQDDMGAHLLYTELYAHYQYVGVGFKHTTTFHPQATEHWVEKALEANPGALEKFVKGKLLNG</sequence>
<dbReference type="InterPro" id="IPR021080">
    <property type="entry name" value="Minor_capsid_protein"/>
</dbReference>
<evidence type="ECO:0000313" key="2">
    <source>
        <dbReference type="Proteomes" id="UP000284109"/>
    </source>
</evidence>
<evidence type="ECO:0000313" key="1">
    <source>
        <dbReference type="EMBL" id="RHW51323.1"/>
    </source>
</evidence>
<organism evidence="1 2">
    <name type="scientific">Bombilactobacillus bombi</name>
    <dbReference type="NCBI Taxonomy" id="1303590"/>
    <lineage>
        <taxon>Bacteria</taxon>
        <taxon>Bacillati</taxon>
        <taxon>Bacillota</taxon>
        <taxon>Bacilli</taxon>
        <taxon>Lactobacillales</taxon>
        <taxon>Lactobacillaceae</taxon>
        <taxon>Bombilactobacillus</taxon>
    </lineage>
</organism>
<name>A0A417ZIA3_9LACO</name>
<proteinExistence type="predicted"/>